<evidence type="ECO:0000259" key="11">
    <source>
        <dbReference type="PROSITE" id="PS00089"/>
    </source>
</evidence>
<dbReference type="InterPro" id="IPR026459">
    <property type="entry name" value="RNR_1b_NrdE"/>
</dbReference>
<dbReference type="InterPro" id="IPR013509">
    <property type="entry name" value="RNR_lsu_N"/>
</dbReference>
<dbReference type="Gene3D" id="1.10.1650.20">
    <property type="match status" value="1"/>
</dbReference>
<evidence type="ECO:0000256" key="2">
    <source>
        <dbReference type="ARBA" id="ARBA00012274"/>
    </source>
</evidence>
<dbReference type="NCBIfam" id="TIGR02506">
    <property type="entry name" value="NrdE_NrdA"/>
    <property type="match status" value="1"/>
</dbReference>
<keyword evidence="8" id="KW-1015">Disulfide bond</keyword>
<dbReference type="InterPro" id="IPR039718">
    <property type="entry name" value="Rrm1"/>
</dbReference>
<comment type="function">
    <text evidence="10">Provides the precursors necessary for DNA synthesis. Catalyzes the biosynthesis of deoxyribonucleotides from the corresponding ribonucleotides.</text>
</comment>
<evidence type="ECO:0000256" key="7">
    <source>
        <dbReference type="ARBA" id="ARBA00023116"/>
    </source>
</evidence>
<dbReference type="SUPFAM" id="SSF51998">
    <property type="entry name" value="PFL-like glycyl radical enzymes"/>
    <property type="match status" value="1"/>
</dbReference>
<keyword evidence="13" id="KW-1185">Reference proteome</keyword>
<dbReference type="PANTHER" id="PTHR11573">
    <property type="entry name" value="RIBONUCLEOSIDE-DIPHOSPHATE REDUCTASE LARGE CHAIN"/>
    <property type="match status" value="1"/>
</dbReference>
<evidence type="ECO:0000256" key="5">
    <source>
        <dbReference type="ARBA" id="ARBA00022840"/>
    </source>
</evidence>
<gene>
    <name evidence="12" type="ORF">DNK47_00945</name>
</gene>
<dbReference type="UniPathway" id="UPA00326"/>
<dbReference type="GO" id="GO:0004748">
    <property type="term" value="F:ribonucleoside-diphosphate reductase activity, thioredoxin disulfide as acceptor"/>
    <property type="evidence" value="ECO:0007669"/>
    <property type="project" value="UniProtKB-EC"/>
</dbReference>
<dbReference type="PRINTS" id="PR01183">
    <property type="entry name" value="RIBORDTASEM1"/>
</dbReference>
<sequence length="709" mass="80911">MINKSQKITNPSYYNSLIFNNQVTLQGEDGFFCLEKDNLAIQEYQKYIAEHEKYSHKKRGYERIKWLIETEYYLSQLIEKYSEDEINRLTEQVYEVGFQWKSYISISKFFESFALKSNCGKYILESYEDRVIATSLFLADGNFQLAQRIADLIIKQIYQPATPTFSNAGKKRSGMLVSCFLLEAEDSINSINYIISTSMQLSKIGGGVAINLSKLRGRGAAIKQIDSTASGIFPVLKILENVFDYADQLGMRRGSGAVYLNIFHYDLIDFIDCKKINADEKSRIQTLSIGLIVPDKFLQLATENKNFFIFEPNTIYQKYRLSLPDLDFNYWYDILANDDSLLKKELSARAVLTKIAQIQFESGYPYVIFIDNANRKNPLKNIGKIKMSNLCTEIFQNQESSTIGDYGLGDIIRNDVSCNLASLNLVNVFEHGNLEEIADLSMRALSAVSDLTSITNAPSIRKANEEFKSVGLGVLNFTGLLLKNGLEYDSPETQEIANVFFAALNYYSLLASSRIAKEKKISFKEFENTDYYTGAYFEKYITRSYLPKSPKVIEMFKNMKLPTKKDWAKLKEKVKQNGLYNAYRLAVAPTQSISYLQGATASIQPIISPIETRMYGSSITYFPMPFLNKDNYHLYKSAYLIDQKKLIDLSATIQEHVDQGISTVLYVTNNSTTRDLVKLYLYAHHKGLKSLYYVRTKNLQPTECTACQA</sequence>
<dbReference type="Pfam" id="PF00317">
    <property type="entry name" value="Ribonuc_red_lgN"/>
    <property type="match status" value="1"/>
</dbReference>
<evidence type="ECO:0000256" key="3">
    <source>
        <dbReference type="ARBA" id="ARBA00022533"/>
    </source>
</evidence>
<dbReference type="PANTHER" id="PTHR11573:SF30">
    <property type="entry name" value="RIBONUCLEOSIDE-DIPHOSPHATE REDUCTASE 2 SUBUNIT ALPHA"/>
    <property type="match status" value="1"/>
</dbReference>
<dbReference type="InterPro" id="IPR013554">
    <property type="entry name" value="RNR_N"/>
</dbReference>
<feature type="domain" description="Ribonucleotide reductase large subunit" evidence="11">
    <location>
        <begin position="567"/>
        <end position="589"/>
    </location>
</feature>
<keyword evidence="6 10" id="KW-0560">Oxidoreductase</keyword>
<organism evidence="12 13">
    <name type="scientific">Mycoplasma wenyonii</name>
    <dbReference type="NCBI Taxonomy" id="65123"/>
    <lineage>
        <taxon>Bacteria</taxon>
        <taxon>Bacillati</taxon>
        <taxon>Mycoplasmatota</taxon>
        <taxon>Mollicutes</taxon>
        <taxon>Mycoplasmataceae</taxon>
        <taxon>Mycoplasma</taxon>
    </lineage>
</organism>
<dbReference type="Pfam" id="PF02867">
    <property type="entry name" value="Ribonuc_red_lgC"/>
    <property type="match status" value="1"/>
</dbReference>
<dbReference type="PROSITE" id="PS00089">
    <property type="entry name" value="RIBORED_LARGE"/>
    <property type="match status" value="1"/>
</dbReference>
<evidence type="ECO:0000313" key="13">
    <source>
        <dbReference type="Proteomes" id="UP000249762"/>
    </source>
</evidence>
<evidence type="ECO:0000256" key="1">
    <source>
        <dbReference type="ARBA" id="ARBA00010406"/>
    </source>
</evidence>
<dbReference type="GO" id="GO:0005524">
    <property type="term" value="F:ATP binding"/>
    <property type="evidence" value="ECO:0007669"/>
    <property type="project" value="UniProtKB-KW"/>
</dbReference>
<evidence type="ECO:0000313" key="12">
    <source>
        <dbReference type="EMBL" id="RAO95179.1"/>
    </source>
</evidence>
<protein>
    <recommendedName>
        <fullName evidence="2 10">Ribonucleoside-diphosphate reductase</fullName>
        <ecNumber evidence="2 10">1.17.4.1</ecNumber>
    </recommendedName>
</protein>
<evidence type="ECO:0000256" key="4">
    <source>
        <dbReference type="ARBA" id="ARBA00022741"/>
    </source>
</evidence>
<reference evidence="13" key="1">
    <citation type="submission" date="2018-06" db="EMBL/GenBank/DDBJ databases">
        <authorList>
            <person name="Martinez Ocampo F."/>
            <person name="Quiroz Castaneda R.E."/>
            <person name="Rojas Lopez X."/>
        </authorList>
    </citation>
    <scope>NUCLEOTIDE SEQUENCE [LARGE SCALE GENOMIC DNA]</scope>
    <source>
        <strain evidence="13">INIFAP02</strain>
    </source>
</reference>
<dbReference type="EC" id="1.17.4.1" evidence="2 10"/>
<dbReference type="InterPro" id="IPR013346">
    <property type="entry name" value="NrdE_NrdA_C"/>
</dbReference>
<dbReference type="GO" id="GO:0009263">
    <property type="term" value="P:deoxyribonucleotide biosynthetic process"/>
    <property type="evidence" value="ECO:0007669"/>
    <property type="project" value="UniProtKB-KW"/>
</dbReference>
<evidence type="ECO:0000256" key="9">
    <source>
        <dbReference type="ARBA" id="ARBA00047754"/>
    </source>
</evidence>
<dbReference type="RefSeq" id="WP_112665106.1">
    <property type="nucleotide sequence ID" value="NZ_QKVO01000002.1"/>
</dbReference>
<evidence type="ECO:0000256" key="8">
    <source>
        <dbReference type="ARBA" id="ARBA00023157"/>
    </source>
</evidence>
<keyword evidence="3" id="KW-0021">Allosteric enzyme</keyword>
<dbReference type="SUPFAM" id="SSF48168">
    <property type="entry name" value="R1 subunit of ribonucleotide reductase, N-terminal domain"/>
    <property type="match status" value="1"/>
</dbReference>
<name>A0A328PVM0_9MOLU</name>
<keyword evidence="5" id="KW-0067">ATP-binding</keyword>
<dbReference type="Gene3D" id="3.20.70.20">
    <property type="match status" value="1"/>
</dbReference>
<proteinExistence type="inferred from homology"/>
<dbReference type="InterPro" id="IPR000788">
    <property type="entry name" value="RNR_lg_C"/>
</dbReference>
<dbReference type="Proteomes" id="UP000249762">
    <property type="component" value="Unassembled WGS sequence"/>
</dbReference>
<dbReference type="CDD" id="cd01679">
    <property type="entry name" value="RNR_I"/>
    <property type="match status" value="1"/>
</dbReference>
<dbReference type="GO" id="GO:0005971">
    <property type="term" value="C:ribonucleoside-diphosphate reductase complex"/>
    <property type="evidence" value="ECO:0007669"/>
    <property type="project" value="TreeGrafter"/>
</dbReference>
<dbReference type="Pfam" id="PF08343">
    <property type="entry name" value="RNR_N"/>
    <property type="match status" value="1"/>
</dbReference>
<dbReference type="NCBIfam" id="TIGR04170">
    <property type="entry name" value="RNR_1b_NrdE"/>
    <property type="match status" value="1"/>
</dbReference>
<comment type="similarity">
    <text evidence="1 10">Belongs to the ribonucleoside diphosphate reductase large chain family.</text>
</comment>
<keyword evidence="7 10" id="KW-0215">Deoxyribonucleotide synthesis</keyword>
<dbReference type="InterPro" id="IPR008926">
    <property type="entry name" value="RNR_R1-su_N"/>
</dbReference>
<evidence type="ECO:0000256" key="6">
    <source>
        <dbReference type="ARBA" id="ARBA00023002"/>
    </source>
</evidence>
<dbReference type="EMBL" id="QKVO01000002">
    <property type="protein sequence ID" value="RAO95179.1"/>
    <property type="molecule type" value="Genomic_DNA"/>
</dbReference>
<evidence type="ECO:0000256" key="10">
    <source>
        <dbReference type="RuleBase" id="RU003410"/>
    </source>
</evidence>
<dbReference type="AlphaFoldDB" id="A0A328PVM0"/>
<comment type="catalytic activity">
    <reaction evidence="9 10">
        <text>a 2'-deoxyribonucleoside 5'-diphosphate + [thioredoxin]-disulfide + H2O = a ribonucleoside 5'-diphosphate + [thioredoxin]-dithiol</text>
        <dbReference type="Rhea" id="RHEA:23252"/>
        <dbReference type="Rhea" id="RHEA-COMP:10698"/>
        <dbReference type="Rhea" id="RHEA-COMP:10700"/>
        <dbReference type="ChEBI" id="CHEBI:15377"/>
        <dbReference type="ChEBI" id="CHEBI:29950"/>
        <dbReference type="ChEBI" id="CHEBI:50058"/>
        <dbReference type="ChEBI" id="CHEBI:57930"/>
        <dbReference type="ChEBI" id="CHEBI:73316"/>
        <dbReference type="EC" id="1.17.4.1"/>
    </reaction>
</comment>
<comment type="caution">
    <text evidence="12">The sequence shown here is derived from an EMBL/GenBank/DDBJ whole genome shotgun (WGS) entry which is preliminary data.</text>
</comment>
<keyword evidence="4" id="KW-0547">Nucleotide-binding</keyword>
<dbReference type="OrthoDB" id="9762933at2"/>
<accession>A0A328PVM0</accession>